<accession>A0A834IRV6</accession>
<dbReference type="Proteomes" id="UP000625711">
    <property type="component" value="Unassembled WGS sequence"/>
</dbReference>
<feature type="compositionally biased region" description="Basic and acidic residues" evidence="1">
    <location>
        <begin position="54"/>
        <end position="64"/>
    </location>
</feature>
<keyword evidence="3" id="KW-1185">Reference proteome</keyword>
<feature type="region of interest" description="Disordered" evidence="1">
    <location>
        <begin position="44"/>
        <end position="79"/>
    </location>
</feature>
<name>A0A834IRV6_RHYFE</name>
<organism evidence="2 3">
    <name type="scientific">Rhynchophorus ferrugineus</name>
    <name type="common">Red palm weevil</name>
    <name type="synonym">Curculio ferrugineus</name>
    <dbReference type="NCBI Taxonomy" id="354439"/>
    <lineage>
        <taxon>Eukaryota</taxon>
        <taxon>Metazoa</taxon>
        <taxon>Ecdysozoa</taxon>
        <taxon>Arthropoda</taxon>
        <taxon>Hexapoda</taxon>
        <taxon>Insecta</taxon>
        <taxon>Pterygota</taxon>
        <taxon>Neoptera</taxon>
        <taxon>Endopterygota</taxon>
        <taxon>Coleoptera</taxon>
        <taxon>Polyphaga</taxon>
        <taxon>Cucujiformia</taxon>
        <taxon>Curculionidae</taxon>
        <taxon>Dryophthorinae</taxon>
        <taxon>Rhynchophorus</taxon>
    </lineage>
</organism>
<dbReference type="EMBL" id="JAACXV010000061">
    <property type="protein sequence ID" value="KAF7285110.1"/>
    <property type="molecule type" value="Genomic_DNA"/>
</dbReference>
<proteinExistence type="predicted"/>
<protein>
    <submittedName>
        <fullName evidence="2">Uncharacterized protein</fullName>
    </submittedName>
</protein>
<evidence type="ECO:0000313" key="3">
    <source>
        <dbReference type="Proteomes" id="UP000625711"/>
    </source>
</evidence>
<comment type="caution">
    <text evidence="2">The sequence shown here is derived from an EMBL/GenBank/DDBJ whole genome shotgun (WGS) entry which is preliminary data.</text>
</comment>
<dbReference type="AlphaFoldDB" id="A0A834IRV6"/>
<evidence type="ECO:0000313" key="2">
    <source>
        <dbReference type="EMBL" id="KAF7285110.1"/>
    </source>
</evidence>
<gene>
    <name evidence="2" type="ORF">GWI33_011961</name>
</gene>
<reference evidence="2" key="1">
    <citation type="submission" date="2020-08" db="EMBL/GenBank/DDBJ databases">
        <title>Genome sequencing and assembly of the red palm weevil Rhynchophorus ferrugineus.</title>
        <authorList>
            <person name="Dias G.B."/>
            <person name="Bergman C.M."/>
            <person name="Manee M."/>
        </authorList>
    </citation>
    <scope>NUCLEOTIDE SEQUENCE</scope>
    <source>
        <strain evidence="2">AA-2017</strain>
        <tissue evidence="2">Whole larva</tissue>
    </source>
</reference>
<sequence>MVAWHPDSFADRRGVGAAGGGLVRWMFGGVGWMEEALRRFVGGARKGSRHGRGGRCERGADHNRRFNPVPSPPPLAHQGKLIRVSGGIKNNPTVLQ</sequence>
<evidence type="ECO:0000256" key="1">
    <source>
        <dbReference type="SAM" id="MobiDB-lite"/>
    </source>
</evidence>